<dbReference type="PRINTS" id="PR00368">
    <property type="entry name" value="FADPNR"/>
</dbReference>
<proteinExistence type="predicted"/>
<dbReference type="Gene3D" id="3.50.50.60">
    <property type="entry name" value="FAD/NAD(P)-binding domain"/>
    <property type="match status" value="1"/>
</dbReference>
<name>A0A6G8INR7_9BURK</name>
<dbReference type="PRINTS" id="PR00469">
    <property type="entry name" value="PNDRDTASEII"/>
</dbReference>
<dbReference type="InterPro" id="IPR050982">
    <property type="entry name" value="Auxin_biosynth/cation_transpt"/>
</dbReference>
<sequence length="359" mass="39399">MGSMQQFDVIVIGGGQAALSAGYFLRRSGRSFVILDAEEGAGGAWRHTWRSLRLFSPATWSSLAGWPMPAGSDRYPTRDEVLDYLRRYEERYELPVRRPVTVQSVERTDSGWLVHADQGDWQAAALISATGNWRHPHVPDYKGIDGFRGAQIHSAQYLEPDAFADLRVLIVGGGNSGAQILAEVSQHAQTTWVTERPPVFLPDNVDGGVLFQRATERWRAQQAGRPVDDLPGGFGDIVMVASVVEARSRGVLSAREPFDCFTERGVRWRDGSESDFDAVIWCTGFRPALDHLRSLGLIDAQGKVAVNGTRSLLEPRLWLVGYGEWTGMASATLVGVMRSARSTVDEINAMLAGLSPQSG</sequence>
<dbReference type="EMBL" id="CP049989">
    <property type="protein sequence ID" value="QIM54811.1"/>
    <property type="molecule type" value="Genomic_DNA"/>
</dbReference>
<organism evidence="2 3">
    <name type="scientific">Hydrogenophaga crocea</name>
    <dbReference type="NCBI Taxonomy" id="2716225"/>
    <lineage>
        <taxon>Bacteria</taxon>
        <taxon>Pseudomonadati</taxon>
        <taxon>Pseudomonadota</taxon>
        <taxon>Betaproteobacteria</taxon>
        <taxon>Burkholderiales</taxon>
        <taxon>Comamonadaceae</taxon>
        <taxon>Hydrogenophaga</taxon>
    </lineage>
</organism>
<accession>A0A6G8INR7</accession>
<dbReference type="KEGG" id="hcz:G9Q37_15590"/>
<dbReference type="InterPro" id="IPR036188">
    <property type="entry name" value="FAD/NAD-bd_sf"/>
</dbReference>
<protein>
    <submittedName>
        <fullName evidence="2">NAD(P)/FAD-dependent oxidoreductase</fullName>
    </submittedName>
</protein>
<reference evidence="2 3" key="1">
    <citation type="submission" date="2020-03" db="EMBL/GenBank/DDBJ databases">
        <title>Hydrogenophaga sp. nov. isolated from cyanobacterial mat.</title>
        <authorList>
            <person name="Thorat V."/>
            <person name="Kirdat K."/>
            <person name="Tiwarekar B."/>
            <person name="Costa E.D."/>
            <person name="Yadav A."/>
        </authorList>
    </citation>
    <scope>NUCLEOTIDE SEQUENCE [LARGE SCALE GENOMIC DNA]</scope>
    <source>
        <strain evidence="2 3">BA0156</strain>
    </source>
</reference>
<dbReference type="AlphaFoldDB" id="A0A6G8INR7"/>
<evidence type="ECO:0000313" key="3">
    <source>
        <dbReference type="Proteomes" id="UP000503162"/>
    </source>
</evidence>
<keyword evidence="3" id="KW-1185">Reference proteome</keyword>
<dbReference type="Pfam" id="PF13738">
    <property type="entry name" value="Pyr_redox_3"/>
    <property type="match status" value="1"/>
</dbReference>
<dbReference type="SUPFAM" id="SSF51905">
    <property type="entry name" value="FAD/NAD(P)-binding domain"/>
    <property type="match status" value="2"/>
</dbReference>
<dbReference type="NCBIfam" id="NF040505">
    <property type="entry name" value="ArsO_flavin_mono"/>
    <property type="match status" value="1"/>
</dbReference>
<dbReference type="GO" id="GO:0050660">
    <property type="term" value="F:flavin adenine dinucleotide binding"/>
    <property type="evidence" value="ECO:0007669"/>
    <property type="project" value="TreeGrafter"/>
</dbReference>
<dbReference type="Proteomes" id="UP000503162">
    <property type="component" value="Chromosome"/>
</dbReference>
<dbReference type="GO" id="GO:0004497">
    <property type="term" value="F:monooxygenase activity"/>
    <property type="evidence" value="ECO:0007669"/>
    <property type="project" value="TreeGrafter"/>
</dbReference>
<gene>
    <name evidence="2" type="ORF">G9Q37_15590</name>
</gene>
<evidence type="ECO:0000256" key="1">
    <source>
        <dbReference type="ARBA" id="ARBA00023002"/>
    </source>
</evidence>
<dbReference type="PANTHER" id="PTHR43539:SF78">
    <property type="entry name" value="FLAVIN-CONTAINING MONOOXYGENASE"/>
    <property type="match status" value="1"/>
</dbReference>
<evidence type="ECO:0000313" key="2">
    <source>
        <dbReference type="EMBL" id="QIM54811.1"/>
    </source>
</evidence>
<keyword evidence="1" id="KW-0560">Oxidoreductase</keyword>
<dbReference type="PANTHER" id="PTHR43539">
    <property type="entry name" value="FLAVIN-BINDING MONOOXYGENASE-LIKE PROTEIN (AFU_ORTHOLOGUE AFUA_4G09220)"/>
    <property type="match status" value="1"/>
</dbReference>